<dbReference type="Proteomes" id="UP000252004">
    <property type="component" value="Chromosome"/>
</dbReference>
<dbReference type="EMBL" id="CP030862">
    <property type="protein sequence ID" value="AXE26720.1"/>
    <property type="molecule type" value="Genomic_DNA"/>
</dbReference>
<reference evidence="2 3" key="1">
    <citation type="submission" date="2018-01" db="EMBL/GenBank/DDBJ databases">
        <title>Draft genome Sequence of streptomyces globosus LZH-48.</title>
        <authorList>
            <person name="Ran K."/>
            <person name="Li Z."/>
            <person name="Wei S."/>
            <person name="Dong R."/>
        </authorList>
    </citation>
    <scope>NUCLEOTIDE SEQUENCE [LARGE SCALE GENOMIC DNA]</scope>
    <source>
        <strain evidence="2 3">LZH-48</strain>
    </source>
</reference>
<accession>A0A344U749</accession>
<organism evidence="2 3">
    <name type="scientific">Streptomyces globosus</name>
    <dbReference type="NCBI Taxonomy" id="68209"/>
    <lineage>
        <taxon>Bacteria</taxon>
        <taxon>Bacillati</taxon>
        <taxon>Actinomycetota</taxon>
        <taxon>Actinomycetes</taxon>
        <taxon>Kitasatosporales</taxon>
        <taxon>Streptomycetaceae</taxon>
        <taxon>Streptomyces</taxon>
    </lineage>
</organism>
<name>A0A344U749_9ACTN</name>
<keyword evidence="3" id="KW-1185">Reference proteome</keyword>
<dbReference type="OrthoDB" id="3837969at2"/>
<evidence type="ECO:0000313" key="3">
    <source>
        <dbReference type="Proteomes" id="UP000252004"/>
    </source>
</evidence>
<evidence type="ECO:0000256" key="1">
    <source>
        <dbReference type="SAM" id="MobiDB-lite"/>
    </source>
</evidence>
<feature type="region of interest" description="Disordered" evidence="1">
    <location>
        <begin position="406"/>
        <end position="465"/>
    </location>
</feature>
<proteinExistence type="predicted"/>
<protein>
    <submittedName>
        <fullName evidence="2">Uncharacterized protein</fullName>
    </submittedName>
</protein>
<dbReference type="AlphaFoldDB" id="A0A344U749"/>
<evidence type="ECO:0000313" key="2">
    <source>
        <dbReference type="EMBL" id="AXE26720.1"/>
    </source>
</evidence>
<sequence length="606" mass="65949">MRARPEADQMAARHARPRLRPGRLTEIPDSKVGQLLTVLDRSGLPQQLEDMLRGRPGPPGVRPRTVLAGLMLAVYYTGRATVSDAWRILHFRLQPAARAWLGIPEVPPSTARACIAASRRLYRGLDRITTVLDPARCDRRRRLDQAEADIHSAVWDEAVGRAAADRLQRLANDLVLVPVRLAQQRGYLRNWAGDVGVDATSIPVLADPDSDRSGTASVEITAGWHFSGGSDKGIFGYSASLLVAAHARTGEGTAKGRRAPSYPQLCLGLSLDTPTVRTGENAVTMLKHLAELRLPAGTCAADRAYTGCSPGNFQIPVRRLGYRLALDYKAADRGIQGSWQGAVLIDGSLACPHIPNALAQATHGMDDKTFRRRLDDLKPLVAERLPYLLKLKQNADARGTVRLQCPAAGPSPSVNCPRRERLRPAPPNASGPPQTVIKLADRRSRASHASARPTIQLPDREWTDPPGKDALPAVCGASAISVPVDAAGDLKIAKFRQDNHYLSPAWERSYKPIRSHNEGLNGRFKGADMDIGNPMHRRAPGQVAQTILIAIMVTIGNLDILETWLYERTGSRLTDADFESIPGPDGRDRPYAPAPLDMGRHPPANL</sequence>
<gene>
    <name evidence="2" type="ORF">C0216_27705</name>
</gene>
<feature type="region of interest" description="Disordered" evidence="1">
    <location>
        <begin position="575"/>
        <end position="606"/>
    </location>
</feature>
<dbReference type="KEGG" id="sgz:C0216_27705"/>